<keyword evidence="6" id="KW-0560">Oxidoreductase</keyword>
<evidence type="ECO:0000256" key="6">
    <source>
        <dbReference type="ARBA" id="ARBA00023002"/>
    </source>
</evidence>
<organism evidence="9 10">
    <name type="scientific">Cerrena zonata</name>
    <dbReference type="NCBI Taxonomy" id="2478898"/>
    <lineage>
        <taxon>Eukaryota</taxon>
        <taxon>Fungi</taxon>
        <taxon>Dikarya</taxon>
        <taxon>Basidiomycota</taxon>
        <taxon>Agaricomycotina</taxon>
        <taxon>Agaricomycetes</taxon>
        <taxon>Polyporales</taxon>
        <taxon>Cerrenaceae</taxon>
        <taxon>Cerrena</taxon>
    </lineage>
</organism>
<dbReference type="PANTHER" id="PTHR24305">
    <property type="entry name" value="CYTOCHROME P450"/>
    <property type="match status" value="1"/>
</dbReference>
<protein>
    <recommendedName>
        <fullName evidence="11">Cytochrome P450</fullName>
    </recommendedName>
</protein>
<dbReference type="InterPro" id="IPR001128">
    <property type="entry name" value="Cyt_P450"/>
</dbReference>
<dbReference type="InterPro" id="IPR036396">
    <property type="entry name" value="Cyt_P450_sf"/>
</dbReference>
<reference evidence="9 10" key="1">
    <citation type="submission" date="2022-09" db="EMBL/GenBank/DDBJ databases">
        <authorList>
            <person name="Palmer J.M."/>
        </authorList>
    </citation>
    <scope>NUCLEOTIDE SEQUENCE [LARGE SCALE GENOMIC DNA]</scope>
    <source>
        <strain evidence="9 10">DSM 7382</strain>
    </source>
</reference>
<evidence type="ECO:0000256" key="5">
    <source>
        <dbReference type="ARBA" id="ARBA00022723"/>
    </source>
</evidence>
<dbReference type="GO" id="GO:0004497">
    <property type="term" value="F:monooxygenase activity"/>
    <property type="evidence" value="ECO:0007669"/>
    <property type="project" value="UniProtKB-KW"/>
</dbReference>
<accession>A0AAW0FZ45</accession>
<dbReference type="GO" id="GO:0020037">
    <property type="term" value="F:heme binding"/>
    <property type="evidence" value="ECO:0007669"/>
    <property type="project" value="InterPro"/>
</dbReference>
<comment type="pathway">
    <text evidence="2">Secondary metabolite biosynthesis.</text>
</comment>
<evidence type="ECO:0008006" key="11">
    <source>
        <dbReference type="Google" id="ProtNLM"/>
    </source>
</evidence>
<dbReference type="Proteomes" id="UP001385951">
    <property type="component" value="Unassembled WGS sequence"/>
</dbReference>
<gene>
    <name evidence="9" type="ORF">QCA50_013287</name>
</gene>
<evidence type="ECO:0000313" key="9">
    <source>
        <dbReference type="EMBL" id="KAK7683454.1"/>
    </source>
</evidence>
<comment type="cofactor">
    <cofactor evidence="1">
        <name>heme</name>
        <dbReference type="ChEBI" id="CHEBI:30413"/>
    </cofactor>
</comment>
<dbReference type="AlphaFoldDB" id="A0AAW0FZ45"/>
<evidence type="ECO:0000256" key="8">
    <source>
        <dbReference type="ARBA" id="ARBA00023033"/>
    </source>
</evidence>
<comment type="caution">
    <text evidence="9">The sequence shown here is derived from an EMBL/GenBank/DDBJ whole genome shotgun (WGS) entry which is preliminary data.</text>
</comment>
<dbReference type="PRINTS" id="PR00385">
    <property type="entry name" value="P450"/>
</dbReference>
<comment type="similarity">
    <text evidence="3">Belongs to the cytochrome P450 family.</text>
</comment>
<dbReference type="SUPFAM" id="SSF48264">
    <property type="entry name" value="Cytochrome P450"/>
    <property type="match status" value="1"/>
</dbReference>
<evidence type="ECO:0000256" key="4">
    <source>
        <dbReference type="ARBA" id="ARBA00022617"/>
    </source>
</evidence>
<dbReference type="EMBL" id="JASBNA010000030">
    <property type="protein sequence ID" value="KAK7683454.1"/>
    <property type="molecule type" value="Genomic_DNA"/>
</dbReference>
<dbReference type="Pfam" id="PF00067">
    <property type="entry name" value="p450"/>
    <property type="match status" value="1"/>
</dbReference>
<sequence length="342" mass="38894">MGTQGWPKGPNWEGRMMNDDPPMIAMRDTSVHHHRRKPWNRAFNSSSIKEFEPLLRRRVKLLVEKLGEQKGPVDLTMWINYFTYDFMGDMAFGGWSEMLIEGDRQGLWHLMESGISISLALEHIPWIMPYFRLLIKANLREDLMLDHSLRKMNQRIKDGATTRDLFYYLNGEDGVDSQPLPKNLLLSDGLLAIVAGSDTTASVLSNAFYFLIRNHEALINLMEEIDRFYPAGEDPTDSRHYSQMNYLDAVINETLRLCPPVPSGSQRAAVPGSGGKAVGPYYLPEGTLARIHSMLSNEILEISSLILKHSGLSDGSSLPLVGYVRMDLSQHYRIYTVFLWTV</sequence>
<evidence type="ECO:0000256" key="3">
    <source>
        <dbReference type="ARBA" id="ARBA00010617"/>
    </source>
</evidence>
<keyword evidence="5" id="KW-0479">Metal-binding</keyword>
<name>A0AAW0FZ45_9APHY</name>
<dbReference type="PANTHER" id="PTHR24305:SF29">
    <property type="entry name" value="BENZOATE-PARA-HYDROXYLASE"/>
    <property type="match status" value="1"/>
</dbReference>
<keyword evidence="8" id="KW-0503">Monooxygenase</keyword>
<dbReference type="Gene3D" id="1.10.630.10">
    <property type="entry name" value="Cytochrome P450"/>
    <property type="match status" value="1"/>
</dbReference>
<evidence type="ECO:0000256" key="2">
    <source>
        <dbReference type="ARBA" id="ARBA00005179"/>
    </source>
</evidence>
<proteinExistence type="inferred from homology"/>
<dbReference type="GO" id="GO:0016705">
    <property type="term" value="F:oxidoreductase activity, acting on paired donors, with incorporation or reduction of molecular oxygen"/>
    <property type="evidence" value="ECO:0007669"/>
    <property type="project" value="InterPro"/>
</dbReference>
<keyword evidence="4" id="KW-0349">Heme</keyword>
<evidence type="ECO:0000256" key="7">
    <source>
        <dbReference type="ARBA" id="ARBA00023004"/>
    </source>
</evidence>
<keyword evidence="7" id="KW-0408">Iron</keyword>
<dbReference type="GO" id="GO:0005506">
    <property type="term" value="F:iron ion binding"/>
    <property type="evidence" value="ECO:0007669"/>
    <property type="project" value="InterPro"/>
</dbReference>
<evidence type="ECO:0000256" key="1">
    <source>
        <dbReference type="ARBA" id="ARBA00001971"/>
    </source>
</evidence>
<keyword evidence="10" id="KW-1185">Reference proteome</keyword>
<dbReference type="InterPro" id="IPR050121">
    <property type="entry name" value="Cytochrome_P450_monoxygenase"/>
</dbReference>
<evidence type="ECO:0000313" key="10">
    <source>
        <dbReference type="Proteomes" id="UP001385951"/>
    </source>
</evidence>